<dbReference type="AlphaFoldDB" id="A0A395RI34"/>
<feature type="compositionally biased region" description="Acidic residues" evidence="1">
    <location>
        <begin position="99"/>
        <end position="131"/>
    </location>
</feature>
<organism evidence="2 3">
    <name type="scientific">Fusarium sporotrichioides</name>
    <dbReference type="NCBI Taxonomy" id="5514"/>
    <lineage>
        <taxon>Eukaryota</taxon>
        <taxon>Fungi</taxon>
        <taxon>Dikarya</taxon>
        <taxon>Ascomycota</taxon>
        <taxon>Pezizomycotina</taxon>
        <taxon>Sordariomycetes</taxon>
        <taxon>Hypocreomycetidae</taxon>
        <taxon>Hypocreales</taxon>
        <taxon>Nectriaceae</taxon>
        <taxon>Fusarium</taxon>
    </lineage>
</organism>
<name>A0A395RI34_FUSSP</name>
<proteinExistence type="predicted"/>
<feature type="region of interest" description="Disordered" evidence="1">
    <location>
        <begin position="1"/>
        <end position="21"/>
    </location>
</feature>
<keyword evidence="3" id="KW-1185">Reference proteome</keyword>
<gene>
    <name evidence="2" type="ORF">FSPOR_11299</name>
</gene>
<evidence type="ECO:0000313" key="2">
    <source>
        <dbReference type="EMBL" id="RGP59542.1"/>
    </source>
</evidence>
<dbReference type="EMBL" id="PXOF01000215">
    <property type="protein sequence ID" value="RGP59542.1"/>
    <property type="molecule type" value="Genomic_DNA"/>
</dbReference>
<dbReference type="Proteomes" id="UP000266152">
    <property type="component" value="Unassembled WGS sequence"/>
</dbReference>
<comment type="caution">
    <text evidence="2">The sequence shown here is derived from an EMBL/GenBank/DDBJ whole genome shotgun (WGS) entry which is preliminary data.</text>
</comment>
<sequence length="147" mass="17255">MTSTRIWSGKEAQEAERPCTSWNDMILPKEYSWSDLEVDNTEHNVVDPLEVESWHEPYPSDSSLTNSSRTDCARAEELNEKLLESAFVPANRRDCRIDPDDEWSSDDESDDDDDDDDRWGSEYESDDEDFDAFIERNFDDWPSYHQD</sequence>
<evidence type="ECO:0000256" key="1">
    <source>
        <dbReference type="SAM" id="MobiDB-lite"/>
    </source>
</evidence>
<evidence type="ECO:0000313" key="3">
    <source>
        <dbReference type="Proteomes" id="UP000266152"/>
    </source>
</evidence>
<feature type="region of interest" description="Disordered" evidence="1">
    <location>
        <begin position="52"/>
        <end position="71"/>
    </location>
</feature>
<feature type="compositionally biased region" description="Polar residues" evidence="1">
    <location>
        <begin position="60"/>
        <end position="70"/>
    </location>
</feature>
<protein>
    <submittedName>
        <fullName evidence="2">Uncharacterized protein</fullName>
    </submittedName>
</protein>
<feature type="region of interest" description="Disordered" evidence="1">
    <location>
        <begin position="90"/>
        <end position="131"/>
    </location>
</feature>
<accession>A0A395RI34</accession>
<reference evidence="2 3" key="1">
    <citation type="journal article" date="2018" name="PLoS Pathog.">
        <title>Evolution of structural diversity of trichothecenes, a family of toxins produced by plant pathogenic and entomopathogenic fungi.</title>
        <authorList>
            <person name="Proctor R.H."/>
            <person name="McCormick S.P."/>
            <person name="Kim H.S."/>
            <person name="Cardoza R.E."/>
            <person name="Stanley A.M."/>
            <person name="Lindo L."/>
            <person name="Kelly A."/>
            <person name="Brown D.W."/>
            <person name="Lee T."/>
            <person name="Vaughan M.M."/>
            <person name="Alexander N.J."/>
            <person name="Busman M."/>
            <person name="Gutierrez S."/>
        </authorList>
    </citation>
    <scope>NUCLEOTIDE SEQUENCE [LARGE SCALE GENOMIC DNA]</scope>
    <source>
        <strain evidence="2 3">NRRL 3299</strain>
    </source>
</reference>